<keyword evidence="2" id="KW-1185">Reference proteome</keyword>
<dbReference type="Proteomes" id="UP000027142">
    <property type="component" value="Chromosome"/>
</dbReference>
<evidence type="ECO:0008006" key="3">
    <source>
        <dbReference type="Google" id="ProtNLM"/>
    </source>
</evidence>
<dbReference type="PATRIC" id="fig|1246626.3.peg.3557"/>
<dbReference type="Pfam" id="PF07997">
    <property type="entry name" value="DUF1694"/>
    <property type="match status" value="1"/>
</dbReference>
<sequence length="133" mass="15266">MNVYEHILQQIYGKPQLLIDEKRLFLNAIYERVVIAITTEQLNSGKIYKAVLEEMEKDNDLRLWINGSKPYNQYAFYVQTAIKLGVPFTVVHSKRASPFGLVLATVSVPSNVNNPFIEDHHFHFDAEDVLEAS</sequence>
<dbReference type="RefSeq" id="WP_051667661.1">
    <property type="nucleotide sequence ID" value="NZ_CP003923.1"/>
</dbReference>
<protein>
    <recommendedName>
        <fullName evidence="3">DUF1694 domain-containing protein</fullName>
    </recommendedName>
</protein>
<accession>A0A060M277</accession>
<dbReference type="Gene3D" id="3.30.1330.30">
    <property type="match status" value="1"/>
</dbReference>
<dbReference type="InterPro" id="IPR029064">
    <property type="entry name" value="Ribosomal_eL30-like_sf"/>
</dbReference>
<dbReference type="eggNOG" id="COG5506">
    <property type="taxonomic scope" value="Bacteria"/>
</dbReference>
<dbReference type="STRING" id="1246626.BleG1_3568"/>
<organism evidence="1 2">
    <name type="scientific">Shouchella lehensis G1</name>
    <dbReference type="NCBI Taxonomy" id="1246626"/>
    <lineage>
        <taxon>Bacteria</taxon>
        <taxon>Bacillati</taxon>
        <taxon>Bacillota</taxon>
        <taxon>Bacilli</taxon>
        <taxon>Bacillales</taxon>
        <taxon>Bacillaceae</taxon>
        <taxon>Shouchella</taxon>
    </lineage>
</organism>
<dbReference type="KEGG" id="ble:BleG1_3568"/>
<evidence type="ECO:0000313" key="2">
    <source>
        <dbReference type="Proteomes" id="UP000027142"/>
    </source>
</evidence>
<reference evidence="1 2" key="1">
    <citation type="journal article" date="2014" name="Gene">
        <title>A comparative genomic analysis of the alkalitolerant soil bacterium Bacillus lehensis G1.</title>
        <authorList>
            <person name="Noor Y.M."/>
            <person name="Samsulrizal N.H."/>
            <person name="Jema'on N.A."/>
            <person name="Low K.O."/>
            <person name="Ramli A.N."/>
            <person name="Alias N.I."/>
            <person name="Damis S.I."/>
            <person name="Fuzi S.F."/>
            <person name="Isa M.N."/>
            <person name="Murad A.M."/>
            <person name="Raih M.F."/>
            <person name="Bakar F.D."/>
            <person name="Najimudin N."/>
            <person name="Mahadi N.M."/>
            <person name="Illias R.M."/>
        </authorList>
    </citation>
    <scope>NUCLEOTIDE SEQUENCE [LARGE SCALE GENOMIC DNA]</scope>
    <source>
        <strain evidence="1 2">G1</strain>
    </source>
</reference>
<dbReference type="OrthoDB" id="95278at2"/>
<dbReference type="InterPro" id="IPR012543">
    <property type="entry name" value="DUF1694"/>
</dbReference>
<dbReference type="SUPFAM" id="SSF160515">
    <property type="entry name" value="YueI-like"/>
    <property type="match status" value="1"/>
</dbReference>
<proteinExistence type="predicted"/>
<gene>
    <name evidence="1" type="ORF">BleG1_3568</name>
</gene>
<evidence type="ECO:0000313" key="1">
    <source>
        <dbReference type="EMBL" id="AIC96115.1"/>
    </source>
</evidence>
<dbReference type="HOGENOM" id="CLU_111531_1_1_9"/>
<dbReference type="AlphaFoldDB" id="A0A060M277"/>
<dbReference type="EMBL" id="CP003923">
    <property type="protein sequence ID" value="AIC96115.1"/>
    <property type="molecule type" value="Genomic_DNA"/>
</dbReference>
<name>A0A060M277_9BACI</name>